<evidence type="ECO:0000256" key="2">
    <source>
        <dbReference type="ARBA" id="ARBA00023002"/>
    </source>
</evidence>
<protein>
    <recommendedName>
        <fullName evidence="5">NAD(P)-binding protein</fullName>
    </recommendedName>
</protein>
<dbReference type="Pfam" id="PF00106">
    <property type="entry name" value="adh_short"/>
    <property type="match status" value="1"/>
</dbReference>
<dbReference type="PANTHER" id="PTHR43669:SF4">
    <property type="entry name" value="SHORT-CHAIN DEHYDROGENASE"/>
    <property type="match status" value="1"/>
</dbReference>
<dbReference type="PANTHER" id="PTHR43669">
    <property type="entry name" value="5-KETO-D-GLUCONATE 5-REDUCTASE"/>
    <property type="match status" value="1"/>
</dbReference>
<sequence length="226" mass="24364">MTSRVALILGAGSNVGANVAKAFRAKGYKVALASRTQKPENSTTDELYIPADCGDTDAVSRAFEKVRSVFGQPNVVIYNAYAGVNNNPKDVFEVPLDFFKKAAAVNIFGAYAAAQEAVKGWQEIPSSSKPTFIFTGNCANVAPQPVIMTLGVGKAGAAAFMEVAATAYKDKGYKFYYADERLKDGTPMWTGLSGEGHAKMYTELAEGIEQLEWYQTFVTGIGYVKF</sequence>
<dbReference type="OrthoDB" id="5336600at2759"/>
<dbReference type="EMBL" id="JAOQAZ010000046">
    <property type="protein sequence ID" value="KAJ4245485.1"/>
    <property type="molecule type" value="Genomic_DNA"/>
</dbReference>
<dbReference type="Gene3D" id="3.40.50.720">
    <property type="entry name" value="NAD(P)-binding Rossmann-like Domain"/>
    <property type="match status" value="1"/>
</dbReference>
<reference evidence="3" key="1">
    <citation type="submission" date="2022-09" db="EMBL/GenBank/DDBJ databases">
        <title>Fusarium specimens isolated from Avocado Roots.</title>
        <authorList>
            <person name="Stajich J."/>
            <person name="Roper C."/>
            <person name="Heimlech-Rivalta G."/>
        </authorList>
    </citation>
    <scope>NUCLEOTIDE SEQUENCE</scope>
    <source>
        <strain evidence="3">CF00136</strain>
    </source>
</reference>
<dbReference type="SUPFAM" id="SSF51735">
    <property type="entry name" value="NAD(P)-binding Rossmann-fold domains"/>
    <property type="match status" value="1"/>
</dbReference>
<evidence type="ECO:0000313" key="3">
    <source>
        <dbReference type="EMBL" id="KAJ4245485.1"/>
    </source>
</evidence>
<evidence type="ECO:0008006" key="5">
    <source>
        <dbReference type="Google" id="ProtNLM"/>
    </source>
</evidence>
<evidence type="ECO:0000256" key="1">
    <source>
        <dbReference type="ARBA" id="ARBA00006484"/>
    </source>
</evidence>
<dbReference type="Proteomes" id="UP001152049">
    <property type="component" value="Unassembled WGS sequence"/>
</dbReference>
<evidence type="ECO:0000313" key="4">
    <source>
        <dbReference type="Proteomes" id="UP001152049"/>
    </source>
</evidence>
<gene>
    <name evidence="3" type="ORF">NW762_013994</name>
</gene>
<accession>A0A9W8RN38</accession>
<comment type="similarity">
    <text evidence="1">Belongs to the short-chain dehydrogenases/reductases (SDR) family.</text>
</comment>
<dbReference type="AlphaFoldDB" id="A0A9W8RN38"/>
<keyword evidence="4" id="KW-1185">Reference proteome</keyword>
<comment type="caution">
    <text evidence="3">The sequence shown here is derived from an EMBL/GenBank/DDBJ whole genome shotgun (WGS) entry which is preliminary data.</text>
</comment>
<proteinExistence type="inferred from homology"/>
<dbReference type="InterPro" id="IPR002347">
    <property type="entry name" value="SDR_fam"/>
</dbReference>
<dbReference type="GO" id="GO:0016491">
    <property type="term" value="F:oxidoreductase activity"/>
    <property type="evidence" value="ECO:0007669"/>
    <property type="project" value="UniProtKB-KW"/>
</dbReference>
<name>A0A9W8RN38_9HYPO</name>
<organism evidence="3 4">
    <name type="scientific">Fusarium torreyae</name>
    <dbReference type="NCBI Taxonomy" id="1237075"/>
    <lineage>
        <taxon>Eukaryota</taxon>
        <taxon>Fungi</taxon>
        <taxon>Dikarya</taxon>
        <taxon>Ascomycota</taxon>
        <taxon>Pezizomycotina</taxon>
        <taxon>Sordariomycetes</taxon>
        <taxon>Hypocreomycetidae</taxon>
        <taxon>Hypocreales</taxon>
        <taxon>Nectriaceae</taxon>
        <taxon>Fusarium</taxon>
    </lineage>
</organism>
<keyword evidence="2" id="KW-0560">Oxidoreductase</keyword>
<dbReference type="InterPro" id="IPR036291">
    <property type="entry name" value="NAD(P)-bd_dom_sf"/>
</dbReference>